<keyword evidence="8" id="KW-1185">Reference proteome</keyword>
<dbReference type="InterPro" id="IPR029760">
    <property type="entry name" value="GPX_CS"/>
</dbReference>
<dbReference type="Pfam" id="PF00255">
    <property type="entry name" value="GSHPx"/>
    <property type="match status" value="1"/>
</dbReference>
<dbReference type="InterPro" id="IPR029759">
    <property type="entry name" value="GPX_AS"/>
</dbReference>
<dbReference type="Proteomes" id="UP000291151">
    <property type="component" value="Chromosome"/>
</dbReference>
<dbReference type="PIRSF" id="PIRSF000303">
    <property type="entry name" value="Glutathion_perox"/>
    <property type="match status" value="1"/>
</dbReference>
<dbReference type="PROSITE" id="PS00763">
    <property type="entry name" value="GLUTATHIONE_PEROXID_2"/>
    <property type="match status" value="1"/>
</dbReference>
<dbReference type="GO" id="GO:0034599">
    <property type="term" value="P:cellular response to oxidative stress"/>
    <property type="evidence" value="ECO:0007669"/>
    <property type="project" value="TreeGrafter"/>
</dbReference>
<dbReference type="FunFam" id="3.40.30.10:FF:000010">
    <property type="entry name" value="Glutathione peroxidase"/>
    <property type="match status" value="1"/>
</dbReference>
<feature type="active site" evidence="4">
    <location>
        <position position="35"/>
    </location>
</feature>
<evidence type="ECO:0000313" key="7">
    <source>
        <dbReference type="EMBL" id="QBK26239.1"/>
    </source>
</evidence>
<feature type="domain" description="Thioredoxin" evidence="6">
    <location>
        <begin position="1"/>
        <end position="156"/>
    </location>
</feature>
<dbReference type="PANTHER" id="PTHR11592">
    <property type="entry name" value="GLUTATHIONE PEROXIDASE"/>
    <property type="match status" value="1"/>
</dbReference>
<evidence type="ECO:0000256" key="4">
    <source>
        <dbReference type="PIRSR" id="PIRSR000303-1"/>
    </source>
</evidence>
<gene>
    <name evidence="7" type="ORF">DKZ56_10420</name>
</gene>
<dbReference type="GO" id="GO:0004601">
    <property type="term" value="F:peroxidase activity"/>
    <property type="evidence" value="ECO:0007669"/>
    <property type="project" value="UniProtKB-KW"/>
</dbReference>
<keyword evidence="2 5" id="KW-0575">Peroxidase</keyword>
<keyword evidence="3 5" id="KW-0560">Oxidoreductase</keyword>
<dbReference type="RefSeq" id="WP_208649929.1">
    <property type="nucleotide sequence ID" value="NZ_CP036528.1"/>
</dbReference>
<evidence type="ECO:0000256" key="1">
    <source>
        <dbReference type="ARBA" id="ARBA00006926"/>
    </source>
</evidence>
<dbReference type="AlphaFoldDB" id="A0A4P6USF1"/>
<dbReference type="SUPFAM" id="SSF52833">
    <property type="entry name" value="Thioredoxin-like"/>
    <property type="match status" value="1"/>
</dbReference>
<reference evidence="7 8" key="1">
    <citation type="submission" date="2019-02" db="EMBL/GenBank/DDBJ databases">
        <title>Ureibacillus thermophilus.</title>
        <authorList>
            <person name="Sunny J.S."/>
            <person name="Natarajan A."/>
            <person name="Saleena L.M."/>
        </authorList>
    </citation>
    <scope>NUCLEOTIDE SEQUENCE [LARGE SCALE GENOMIC DNA]</scope>
    <source>
        <strain evidence="7 8">LM102</strain>
    </source>
</reference>
<dbReference type="KEGG" id="uth:DKZ56_10420"/>
<dbReference type="PRINTS" id="PR01011">
    <property type="entry name" value="GLUTPROXDASE"/>
</dbReference>
<dbReference type="CDD" id="cd00340">
    <property type="entry name" value="GSH_Peroxidase"/>
    <property type="match status" value="1"/>
</dbReference>
<evidence type="ECO:0000256" key="2">
    <source>
        <dbReference type="ARBA" id="ARBA00022559"/>
    </source>
</evidence>
<organism evidence="7 8">
    <name type="scientific">Ureibacillus thermophilus</name>
    <dbReference type="NCBI Taxonomy" id="367743"/>
    <lineage>
        <taxon>Bacteria</taxon>
        <taxon>Bacillati</taxon>
        <taxon>Bacillota</taxon>
        <taxon>Bacilli</taxon>
        <taxon>Bacillales</taxon>
        <taxon>Caryophanaceae</taxon>
        <taxon>Ureibacillus</taxon>
    </lineage>
</organism>
<proteinExistence type="inferred from homology"/>
<dbReference type="PROSITE" id="PS00460">
    <property type="entry name" value="GLUTATHIONE_PEROXID_1"/>
    <property type="match status" value="1"/>
</dbReference>
<evidence type="ECO:0000256" key="5">
    <source>
        <dbReference type="RuleBase" id="RU000499"/>
    </source>
</evidence>
<dbReference type="PROSITE" id="PS51355">
    <property type="entry name" value="GLUTATHIONE_PEROXID_3"/>
    <property type="match status" value="1"/>
</dbReference>
<dbReference type="InterPro" id="IPR013766">
    <property type="entry name" value="Thioredoxin_domain"/>
</dbReference>
<dbReference type="InterPro" id="IPR036249">
    <property type="entry name" value="Thioredoxin-like_sf"/>
</dbReference>
<dbReference type="PROSITE" id="PS51352">
    <property type="entry name" value="THIOREDOXIN_2"/>
    <property type="match status" value="1"/>
</dbReference>
<dbReference type="PANTHER" id="PTHR11592:SF78">
    <property type="entry name" value="GLUTATHIONE PEROXIDASE"/>
    <property type="match status" value="1"/>
</dbReference>
<sequence>MNIYDIDVTTATGETYSLSRYKGQVMLIVNTASNCGFTPQFEELEKLYQKYKDRGFVVLGFPSNQFKQELPSAKEAEAACRLHYGVTFPIHEMVAVNGEEAHPLFQFLTSQKKGVLSSKVKWNFTKFLVNRNGEVVARFAPIDKPSKFEKEIEKYL</sequence>
<evidence type="ECO:0000259" key="6">
    <source>
        <dbReference type="PROSITE" id="PS51352"/>
    </source>
</evidence>
<dbReference type="Gene3D" id="3.40.30.10">
    <property type="entry name" value="Glutaredoxin"/>
    <property type="match status" value="1"/>
</dbReference>
<protein>
    <recommendedName>
        <fullName evidence="5">Glutathione peroxidase</fullName>
    </recommendedName>
</protein>
<evidence type="ECO:0000256" key="3">
    <source>
        <dbReference type="ARBA" id="ARBA00023002"/>
    </source>
</evidence>
<name>A0A4P6USF1_9BACL</name>
<dbReference type="InterPro" id="IPR000889">
    <property type="entry name" value="Glutathione_peroxidase"/>
</dbReference>
<dbReference type="EMBL" id="CP036528">
    <property type="protein sequence ID" value="QBK26239.1"/>
    <property type="molecule type" value="Genomic_DNA"/>
</dbReference>
<accession>A0A4P6USF1</accession>
<comment type="similarity">
    <text evidence="1 5">Belongs to the glutathione peroxidase family.</text>
</comment>
<evidence type="ECO:0000313" key="8">
    <source>
        <dbReference type="Proteomes" id="UP000291151"/>
    </source>
</evidence>